<organism evidence="3 4">
    <name type="scientific">Pleuronectes platessa</name>
    <name type="common">European plaice</name>
    <dbReference type="NCBI Taxonomy" id="8262"/>
    <lineage>
        <taxon>Eukaryota</taxon>
        <taxon>Metazoa</taxon>
        <taxon>Chordata</taxon>
        <taxon>Craniata</taxon>
        <taxon>Vertebrata</taxon>
        <taxon>Euteleostomi</taxon>
        <taxon>Actinopterygii</taxon>
        <taxon>Neopterygii</taxon>
        <taxon>Teleostei</taxon>
        <taxon>Neoteleostei</taxon>
        <taxon>Acanthomorphata</taxon>
        <taxon>Carangaria</taxon>
        <taxon>Pleuronectiformes</taxon>
        <taxon>Pleuronectoidei</taxon>
        <taxon>Pleuronectidae</taxon>
        <taxon>Pleuronectes</taxon>
    </lineage>
</organism>
<protein>
    <recommendedName>
        <fullName evidence="5">Secreted protein</fullName>
    </recommendedName>
</protein>
<feature type="chain" id="PRO_5040122266" description="Secreted protein" evidence="2">
    <location>
        <begin position="17"/>
        <end position="149"/>
    </location>
</feature>
<comment type="caution">
    <text evidence="3">The sequence shown here is derived from an EMBL/GenBank/DDBJ whole genome shotgun (WGS) entry which is preliminary data.</text>
</comment>
<evidence type="ECO:0000256" key="2">
    <source>
        <dbReference type="SAM" id="SignalP"/>
    </source>
</evidence>
<dbReference type="AlphaFoldDB" id="A0A9N7TNK6"/>
<dbReference type="Proteomes" id="UP001153269">
    <property type="component" value="Unassembled WGS sequence"/>
</dbReference>
<name>A0A9N7TNK6_PLEPL</name>
<dbReference type="EMBL" id="CADEAL010000149">
    <property type="protein sequence ID" value="CAB1415289.1"/>
    <property type="molecule type" value="Genomic_DNA"/>
</dbReference>
<feature type="region of interest" description="Disordered" evidence="1">
    <location>
        <begin position="29"/>
        <end position="54"/>
    </location>
</feature>
<proteinExistence type="predicted"/>
<evidence type="ECO:0000313" key="4">
    <source>
        <dbReference type="Proteomes" id="UP001153269"/>
    </source>
</evidence>
<keyword evidence="2" id="KW-0732">Signal</keyword>
<feature type="signal peptide" evidence="2">
    <location>
        <begin position="1"/>
        <end position="16"/>
    </location>
</feature>
<gene>
    <name evidence="3" type="ORF">PLEPLA_LOCUS3005</name>
</gene>
<accession>A0A9N7TNK6</accession>
<evidence type="ECO:0000256" key="1">
    <source>
        <dbReference type="SAM" id="MobiDB-lite"/>
    </source>
</evidence>
<keyword evidence="4" id="KW-1185">Reference proteome</keyword>
<evidence type="ECO:0008006" key="5">
    <source>
        <dbReference type="Google" id="ProtNLM"/>
    </source>
</evidence>
<evidence type="ECO:0000313" key="3">
    <source>
        <dbReference type="EMBL" id="CAB1415289.1"/>
    </source>
</evidence>
<sequence>MMFFLSPDLLLSLCCSSLYLQVRTPPPAFPRSGPASSLATPVPPRFGDRPLSPTPAVAVRTVRSRRLRSLIEEPLKIPGAERAERTRTSCRSHLPPCLCSCSVPARMAYPSNPRPRTAPPWLPSSCPVPSRAPDTQLYSYTATVNCSTY</sequence>
<reference evidence="3" key="1">
    <citation type="submission" date="2020-03" db="EMBL/GenBank/DDBJ databases">
        <authorList>
            <person name="Weist P."/>
        </authorList>
    </citation>
    <scope>NUCLEOTIDE SEQUENCE</scope>
</reference>